<dbReference type="Gene3D" id="3.30.9.100">
    <property type="match status" value="1"/>
</dbReference>
<dbReference type="Proteomes" id="UP001500279">
    <property type="component" value="Unassembled WGS sequence"/>
</dbReference>
<dbReference type="Gene3D" id="3.50.50.60">
    <property type="entry name" value="FAD/NAD(P)-binding domain"/>
    <property type="match status" value="1"/>
</dbReference>
<organism evidence="2 3">
    <name type="scientific">Ideonella azotifigens</name>
    <dbReference type="NCBI Taxonomy" id="513160"/>
    <lineage>
        <taxon>Bacteria</taxon>
        <taxon>Pseudomonadati</taxon>
        <taxon>Pseudomonadota</taxon>
        <taxon>Betaproteobacteria</taxon>
        <taxon>Burkholderiales</taxon>
        <taxon>Sphaerotilaceae</taxon>
        <taxon>Ideonella</taxon>
    </lineage>
</organism>
<dbReference type="PANTHER" id="PTHR43747">
    <property type="entry name" value="FAD-BINDING PROTEIN"/>
    <property type="match status" value="1"/>
</dbReference>
<comment type="caution">
    <text evidence="2">The sequence shown here is derived from an EMBL/GenBank/DDBJ whole genome shotgun (WGS) entry which is preliminary data.</text>
</comment>
<evidence type="ECO:0000256" key="1">
    <source>
        <dbReference type="SAM" id="MobiDB-lite"/>
    </source>
</evidence>
<evidence type="ECO:0000313" key="2">
    <source>
        <dbReference type="EMBL" id="GAA0768424.1"/>
    </source>
</evidence>
<gene>
    <name evidence="2" type="ORF">GCM10009107_58240</name>
</gene>
<keyword evidence="3" id="KW-1185">Reference proteome</keyword>
<dbReference type="InterPro" id="IPR006905">
    <property type="entry name" value="Flavin_halogenase"/>
</dbReference>
<sequence length="368" mass="39880">MLICGAGPAGCATALALRQAGVRDVGLVDWPLARPWAIGESATPDVGTMLSRLGLPGAMQAHAPYQANLSLWGEQRQIDDFLHRGQGSGWHLDRQAFDTMLREAAVAQGVRLMRPAKIDQLAWQGASWALRLNDGSTWRPRVLVDASGRRAELATRLGATRRQVDALVALGAIVPRPAAGGLAGLSLIEPVSFGWWYAAPLAGERAVVCLMTDRDLAQAHRLRSGDPFRQAWCDTEELVRRLPPPANALRIASFPAHSTCLDRATGPGWMAVGDALMAFDPLTSSGISGALADGLAAADTLAAWLAGQPMVPSGRAWAQRADTSWRRYLEQRRMHYAAERRWPDSPFWSARQTAPPPDPRPANSPRFE</sequence>
<reference evidence="2 3" key="1">
    <citation type="journal article" date="2019" name="Int. J. Syst. Evol. Microbiol.">
        <title>The Global Catalogue of Microorganisms (GCM) 10K type strain sequencing project: providing services to taxonomists for standard genome sequencing and annotation.</title>
        <authorList>
            <consortium name="The Broad Institute Genomics Platform"/>
            <consortium name="The Broad Institute Genome Sequencing Center for Infectious Disease"/>
            <person name="Wu L."/>
            <person name="Ma J."/>
        </authorList>
    </citation>
    <scope>NUCLEOTIDE SEQUENCE [LARGE SCALE GENOMIC DNA]</scope>
    <source>
        <strain evidence="2 3">JCM 15503</strain>
    </source>
</reference>
<dbReference type="InterPro" id="IPR036188">
    <property type="entry name" value="FAD/NAD-bd_sf"/>
</dbReference>
<accession>A0ABN1KJ55</accession>
<dbReference type="SUPFAM" id="SSF51905">
    <property type="entry name" value="FAD/NAD(P)-binding domain"/>
    <property type="match status" value="1"/>
</dbReference>
<proteinExistence type="predicted"/>
<dbReference type="PANTHER" id="PTHR43747:SF1">
    <property type="entry name" value="SLR1998 PROTEIN"/>
    <property type="match status" value="1"/>
</dbReference>
<dbReference type="EMBL" id="BAAAEW010000047">
    <property type="protein sequence ID" value="GAA0768424.1"/>
    <property type="molecule type" value="Genomic_DNA"/>
</dbReference>
<dbReference type="Pfam" id="PF04820">
    <property type="entry name" value="Trp_halogenase"/>
    <property type="match status" value="1"/>
</dbReference>
<feature type="region of interest" description="Disordered" evidence="1">
    <location>
        <begin position="346"/>
        <end position="368"/>
    </location>
</feature>
<dbReference type="InterPro" id="IPR050816">
    <property type="entry name" value="Flavin-dep_Halogenase_NPB"/>
</dbReference>
<name>A0ABN1KJ55_9BURK</name>
<evidence type="ECO:0000313" key="3">
    <source>
        <dbReference type="Proteomes" id="UP001500279"/>
    </source>
</evidence>
<protein>
    <submittedName>
        <fullName evidence="2">Tryptophan 7-halogenase</fullName>
    </submittedName>
</protein>